<dbReference type="InterPro" id="IPR013083">
    <property type="entry name" value="Znf_RING/FYVE/PHD"/>
</dbReference>
<evidence type="ECO:0000259" key="11">
    <source>
        <dbReference type="PROSITE" id="PS51194"/>
    </source>
</evidence>
<keyword evidence="13" id="KW-1185">Reference proteome</keyword>
<dbReference type="CDD" id="cd18008">
    <property type="entry name" value="DEXDc_SHPRH-like"/>
    <property type="match status" value="1"/>
</dbReference>
<evidence type="ECO:0000256" key="7">
    <source>
        <dbReference type="ARBA" id="ARBA00022833"/>
    </source>
</evidence>
<dbReference type="EMBL" id="JAGPUO010000001">
    <property type="protein sequence ID" value="KAG5665330.1"/>
    <property type="molecule type" value="Genomic_DNA"/>
</dbReference>
<keyword evidence="7" id="KW-0862">Zinc</keyword>
<feature type="compositionally biased region" description="Polar residues" evidence="9">
    <location>
        <begin position="14"/>
        <end position="23"/>
    </location>
</feature>
<evidence type="ECO:0000256" key="4">
    <source>
        <dbReference type="ARBA" id="ARBA00022771"/>
    </source>
</evidence>
<evidence type="ECO:0000256" key="1">
    <source>
        <dbReference type="ARBA" id="ARBA00007025"/>
    </source>
</evidence>
<dbReference type="GO" id="GO:0005524">
    <property type="term" value="F:ATP binding"/>
    <property type="evidence" value="ECO:0007669"/>
    <property type="project" value="UniProtKB-KW"/>
</dbReference>
<dbReference type="CDD" id="cd18793">
    <property type="entry name" value="SF2_C_SNF"/>
    <property type="match status" value="1"/>
</dbReference>
<accession>A0A9P7HBS1</accession>
<dbReference type="GO" id="GO:0008094">
    <property type="term" value="F:ATP-dependent activity, acting on DNA"/>
    <property type="evidence" value="ECO:0007669"/>
    <property type="project" value="TreeGrafter"/>
</dbReference>
<keyword evidence="5" id="KW-0378">Hydrolase</keyword>
<dbReference type="SMART" id="SM00490">
    <property type="entry name" value="HELICc"/>
    <property type="match status" value="1"/>
</dbReference>
<keyword evidence="2" id="KW-0479">Metal-binding</keyword>
<dbReference type="InterPro" id="IPR000330">
    <property type="entry name" value="SNF2_N"/>
</dbReference>
<dbReference type="GO" id="GO:0016787">
    <property type="term" value="F:hydrolase activity"/>
    <property type="evidence" value="ECO:0007669"/>
    <property type="project" value="UniProtKB-KW"/>
</dbReference>
<dbReference type="PROSITE" id="PS51194">
    <property type="entry name" value="HELICASE_CTER"/>
    <property type="match status" value="1"/>
</dbReference>
<dbReference type="SUPFAM" id="SSF52540">
    <property type="entry name" value="P-loop containing nucleoside triphosphate hydrolases"/>
    <property type="match status" value="2"/>
</dbReference>
<reference evidence="12" key="1">
    <citation type="submission" date="2021-04" db="EMBL/GenBank/DDBJ databases">
        <title>Draft genome of Fusarium avenaceum strain F156N33, isolated from an atmospheric sample in Virginia.</title>
        <authorList>
            <person name="Yang S."/>
            <person name="Vinatzer B.A."/>
            <person name="Coleman J."/>
        </authorList>
    </citation>
    <scope>NUCLEOTIDE SEQUENCE</scope>
    <source>
        <strain evidence="12">F156N33</strain>
    </source>
</reference>
<dbReference type="InterPro" id="IPR001650">
    <property type="entry name" value="Helicase_C-like"/>
</dbReference>
<dbReference type="InterPro" id="IPR038718">
    <property type="entry name" value="SNF2-like_sf"/>
</dbReference>
<evidence type="ECO:0000256" key="5">
    <source>
        <dbReference type="ARBA" id="ARBA00022801"/>
    </source>
</evidence>
<dbReference type="InterPro" id="IPR049730">
    <property type="entry name" value="SNF2/RAD54-like_C"/>
</dbReference>
<feature type="region of interest" description="Disordered" evidence="9">
    <location>
        <begin position="647"/>
        <end position="678"/>
    </location>
</feature>
<evidence type="ECO:0008006" key="14">
    <source>
        <dbReference type="Google" id="ProtNLM"/>
    </source>
</evidence>
<evidence type="ECO:0000256" key="2">
    <source>
        <dbReference type="ARBA" id="ARBA00022723"/>
    </source>
</evidence>
<dbReference type="PANTHER" id="PTHR45626:SF17">
    <property type="entry name" value="HELICASE-LIKE TRANSCRIPTION FACTOR"/>
    <property type="match status" value="1"/>
</dbReference>
<dbReference type="AlphaFoldDB" id="A0A9P7HBS1"/>
<gene>
    <name evidence="12" type="ORF">KAF25_009455</name>
</gene>
<feature type="region of interest" description="Disordered" evidence="9">
    <location>
        <begin position="60"/>
        <end position="81"/>
    </location>
</feature>
<dbReference type="Gene3D" id="3.40.50.300">
    <property type="entry name" value="P-loop containing nucleotide triphosphate hydrolases"/>
    <property type="match status" value="1"/>
</dbReference>
<feature type="region of interest" description="Disordered" evidence="9">
    <location>
        <begin position="238"/>
        <end position="292"/>
    </location>
</feature>
<dbReference type="InterPro" id="IPR017907">
    <property type="entry name" value="Znf_RING_CS"/>
</dbReference>
<feature type="compositionally biased region" description="Acidic residues" evidence="9">
    <location>
        <begin position="119"/>
        <end position="144"/>
    </location>
</feature>
<keyword evidence="4" id="KW-0863">Zinc-finger</keyword>
<proteinExistence type="inferred from homology"/>
<evidence type="ECO:0000313" key="12">
    <source>
        <dbReference type="EMBL" id="KAG5665330.1"/>
    </source>
</evidence>
<dbReference type="PROSITE" id="PS51192">
    <property type="entry name" value="HELICASE_ATP_BIND_1"/>
    <property type="match status" value="1"/>
</dbReference>
<dbReference type="GO" id="GO:0005634">
    <property type="term" value="C:nucleus"/>
    <property type="evidence" value="ECO:0007669"/>
    <property type="project" value="TreeGrafter"/>
</dbReference>
<feature type="region of interest" description="Disordered" evidence="9">
    <location>
        <begin position="1"/>
        <end position="35"/>
    </location>
</feature>
<dbReference type="Gene3D" id="3.40.50.10810">
    <property type="entry name" value="Tandem AAA-ATPase domain"/>
    <property type="match status" value="1"/>
</dbReference>
<dbReference type="GO" id="GO:0006281">
    <property type="term" value="P:DNA repair"/>
    <property type="evidence" value="ECO:0007669"/>
    <property type="project" value="TreeGrafter"/>
</dbReference>
<organism evidence="12 13">
    <name type="scientific">Fusarium avenaceum</name>
    <dbReference type="NCBI Taxonomy" id="40199"/>
    <lineage>
        <taxon>Eukaryota</taxon>
        <taxon>Fungi</taxon>
        <taxon>Dikarya</taxon>
        <taxon>Ascomycota</taxon>
        <taxon>Pezizomycotina</taxon>
        <taxon>Sordariomycetes</taxon>
        <taxon>Hypocreomycetidae</taxon>
        <taxon>Hypocreales</taxon>
        <taxon>Nectriaceae</taxon>
        <taxon>Fusarium</taxon>
        <taxon>Fusarium tricinctum species complex</taxon>
    </lineage>
</organism>
<dbReference type="GO" id="GO:0008270">
    <property type="term" value="F:zinc ion binding"/>
    <property type="evidence" value="ECO:0007669"/>
    <property type="project" value="UniProtKB-KW"/>
</dbReference>
<dbReference type="Proteomes" id="UP000782241">
    <property type="component" value="Unassembled WGS sequence"/>
</dbReference>
<keyword evidence="6" id="KW-0347">Helicase</keyword>
<dbReference type="Gene3D" id="3.30.40.10">
    <property type="entry name" value="Zinc/RING finger domain, C3HC4 (zinc finger)"/>
    <property type="match status" value="1"/>
</dbReference>
<feature type="region of interest" description="Disordered" evidence="9">
    <location>
        <begin position="104"/>
        <end position="162"/>
    </location>
</feature>
<evidence type="ECO:0000256" key="8">
    <source>
        <dbReference type="ARBA" id="ARBA00022840"/>
    </source>
</evidence>
<evidence type="ECO:0000256" key="9">
    <source>
        <dbReference type="SAM" id="MobiDB-lite"/>
    </source>
</evidence>
<evidence type="ECO:0000313" key="13">
    <source>
        <dbReference type="Proteomes" id="UP000782241"/>
    </source>
</evidence>
<keyword evidence="3" id="KW-0547">Nucleotide-binding</keyword>
<protein>
    <recommendedName>
        <fullName evidence="14">DNA repair protein rad5</fullName>
    </recommendedName>
</protein>
<dbReference type="SMART" id="SM00487">
    <property type="entry name" value="DEXDc"/>
    <property type="match status" value="1"/>
</dbReference>
<dbReference type="InterPro" id="IPR014001">
    <property type="entry name" value="Helicase_ATP-bd"/>
</dbReference>
<sequence length="1127" mass="127121">MGATTPPIDGPDSLSKNTIQTPDGCSIKTEEGPLPNCASMCTTGDPDTEMEGSMDVICESDKKRSPAALSMSSAEPTKPIPATQIKHECADDVFQNPIKQEVNPEITANDFQDQIVVEVDSEVEDDSEFSPEDQSESDDSDDVDAREKRHKSKILAKKPSNGSSILEALTNERNGLMVRQIMGESLTNDERQKLEEVKIKIENIKQSISSNAKDESSEIKPKVKRFLAKTAREYWQHVAEGETQGDDKKRKFSNDKELPMKSRKMQAQSRPGGALDSLQPSKPTEHGDSEPTMNAIKATTHAAQFEQIMAGIPEEFDTRRTLTQRKDVKSAPKSFGFKKVKAVDGRWLLKGMTTPLTSYQLVASSWMIMREAKGLHPPGGLLADDMGLGKTITCIATIVGHPPEKEDIAEFCKATLIIADGPQAAKQLYNQIEQHGKQKLVDFTEVYTRAGGRRRDWWERRSVVIATYYDLLAQFPSKKVYKELKGKWAGDEVGFRMALRGKLGPIFRTNYYRIILDEAHAIKNHESSTTRACWELQAKYKWVVSGTPLSNSVMEFYPYLKFIGSHFAHSRKIFSDQYVKSEDSAKNFEALASMIMYRRKQDDMFLGERLVNLPMAHSHDLWVPLLGWEAILNKVVDDRFKAELFEKEEEDGEGDEFNDLDDESIESDINDDQGQDVDGDEDDIQMEDVTTIVDTQTAFKVQTNRLTRLRQLSSHPFNLEPFLREEDREADIQLALDKFRAEMSEPTANTDQQELDKAIGTQYSLGLKQLEEKTRGLFGGIGDMERMLTLAINEQKAQEITCRLCDQENPPLEPTRSSNCEHVYCRRCLELAIRGLNRMKRLGQSPEPLECRDPECSAELGVGDRVETPDYVEKAVKALKDYKEPGQDNIGTRWTGGPKKRTSFFQATCGRNDMGYSPAKMPLGAKVKAAMSVILSWQKEAPEDKIILFVQFTRTAKVLGCAIKALGINFVYYNQMANPKQKDMALQTFKNSAKCKILVTSMKCGGQSLNLQVANRAIILDIWFNKTVEDQAFKRVYRFGQDKETYLVRIMANGSIDERVFSIQEAKEAIIAAALQDDGHPPNFSNKMQLEMLFSTKDTESLIRDMSKALQEQREQQKMMDKASSKK</sequence>
<evidence type="ECO:0000256" key="6">
    <source>
        <dbReference type="ARBA" id="ARBA00022806"/>
    </source>
</evidence>
<feature type="domain" description="Helicase ATP-binding" evidence="10">
    <location>
        <begin position="371"/>
        <end position="566"/>
    </location>
</feature>
<evidence type="ECO:0000256" key="3">
    <source>
        <dbReference type="ARBA" id="ARBA00022741"/>
    </source>
</evidence>
<feature type="compositionally biased region" description="Basic and acidic residues" evidence="9">
    <location>
        <begin position="245"/>
        <end position="260"/>
    </location>
</feature>
<name>A0A9P7HBS1_9HYPO</name>
<dbReference type="SUPFAM" id="SSF57850">
    <property type="entry name" value="RING/U-box"/>
    <property type="match status" value="1"/>
</dbReference>
<dbReference type="Pfam" id="PF00271">
    <property type="entry name" value="Helicase_C"/>
    <property type="match status" value="1"/>
</dbReference>
<dbReference type="InterPro" id="IPR050628">
    <property type="entry name" value="SNF2_RAD54_helicase_TF"/>
</dbReference>
<comment type="caution">
    <text evidence="12">The sequence shown here is derived from an EMBL/GenBank/DDBJ whole genome shotgun (WGS) entry which is preliminary data.</text>
</comment>
<dbReference type="InterPro" id="IPR027417">
    <property type="entry name" value="P-loop_NTPase"/>
</dbReference>
<keyword evidence="8" id="KW-0067">ATP-binding</keyword>
<dbReference type="Pfam" id="PF00176">
    <property type="entry name" value="SNF2-rel_dom"/>
    <property type="match status" value="1"/>
</dbReference>
<dbReference type="PROSITE" id="PS00518">
    <property type="entry name" value="ZF_RING_1"/>
    <property type="match status" value="1"/>
</dbReference>
<dbReference type="GO" id="GO:0004386">
    <property type="term" value="F:helicase activity"/>
    <property type="evidence" value="ECO:0007669"/>
    <property type="project" value="UniProtKB-KW"/>
</dbReference>
<evidence type="ECO:0000259" key="10">
    <source>
        <dbReference type="PROSITE" id="PS51192"/>
    </source>
</evidence>
<dbReference type="PANTHER" id="PTHR45626">
    <property type="entry name" value="TRANSCRIPTION TERMINATION FACTOR 2-RELATED"/>
    <property type="match status" value="1"/>
</dbReference>
<feature type="domain" description="Helicase C-terminal" evidence="11">
    <location>
        <begin position="926"/>
        <end position="1088"/>
    </location>
</feature>
<comment type="similarity">
    <text evidence="1">Belongs to the SNF2/RAD54 helicase family.</text>
</comment>